<feature type="compositionally biased region" description="Acidic residues" evidence="25">
    <location>
        <begin position="1712"/>
        <end position="1721"/>
    </location>
</feature>
<keyword evidence="14" id="KW-0524">Neurogenesis</keyword>
<dbReference type="Gene3D" id="1.10.510.10">
    <property type="entry name" value="Transferase(Phosphotransferase) domain 1"/>
    <property type="match status" value="1"/>
</dbReference>
<dbReference type="Gene3D" id="2.60.40.1770">
    <property type="entry name" value="ephrin a2 ectodomain"/>
    <property type="match status" value="1"/>
</dbReference>
<dbReference type="Pfam" id="PF01404">
    <property type="entry name" value="Ephrin_lbd"/>
    <property type="match status" value="1"/>
</dbReference>
<dbReference type="InterPro" id="IPR008979">
    <property type="entry name" value="Galactose-bd-like_sf"/>
</dbReference>
<evidence type="ECO:0000256" key="17">
    <source>
        <dbReference type="ARBA" id="ARBA00023136"/>
    </source>
</evidence>
<evidence type="ECO:0000256" key="12">
    <source>
        <dbReference type="ARBA" id="ARBA00022777"/>
    </source>
</evidence>
<accession>A0AAV9R4D9</accession>
<keyword evidence="9" id="KW-0732">Signal</keyword>
<dbReference type="Pfam" id="PF07714">
    <property type="entry name" value="PK_Tyr_Ser-Thr"/>
    <property type="match status" value="1"/>
</dbReference>
<evidence type="ECO:0000256" key="2">
    <source>
        <dbReference type="ARBA" id="ARBA00004279"/>
    </source>
</evidence>
<keyword evidence="11 24" id="KW-0547">Nucleotide-binding</keyword>
<keyword evidence="5" id="KW-0813">Transport</keyword>
<dbReference type="InterPro" id="IPR001660">
    <property type="entry name" value="SAM"/>
</dbReference>
<keyword evidence="10" id="KW-0677">Repeat</keyword>
<dbReference type="PROSITE" id="PS51550">
    <property type="entry name" value="EPH_LBD"/>
    <property type="match status" value="1"/>
</dbReference>
<dbReference type="InterPro" id="IPR001426">
    <property type="entry name" value="Tyr_kinase_rcpt_V_CS"/>
</dbReference>
<dbReference type="SUPFAM" id="SSF57184">
    <property type="entry name" value="Growth factor receptor domain"/>
    <property type="match status" value="1"/>
</dbReference>
<keyword evidence="16" id="KW-0445">Lipid transport</keyword>
<dbReference type="Gene3D" id="1.10.150.50">
    <property type="entry name" value="Transcription Factor, Ets-1"/>
    <property type="match status" value="1"/>
</dbReference>
<dbReference type="Pfam" id="PF14575">
    <property type="entry name" value="EphA2_TM"/>
    <property type="match status" value="1"/>
</dbReference>
<evidence type="ECO:0000256" key="18">
    <source>
        <dbReference type="ARBA" id="ARBA00023137"/>
    </source>
</evidence>
<evidence type="ECO:0000313" key="31">
    <source>
        <dbReference type="EMBL" id="KAK5604616.1"/>
    </source>
</evidence>
<dbReference type="Pfam" id="PF25036">
    <property type="entry name" value="VPS13_VAB"/>
    <property type="match status" value="1"/>
</dbReference>
<protein>
    <recommendedName>
        <fullName evidence="4">receptor protein-tyrosine kinase</fullName>
        <ecNumber evidence="4">2.7.10.1</ecNumber>
    </recommendedName>
</protein>
<dbReference type="GO" id="GO:0005886">
    <property type="term" value="C:plasma membrane"/>
    <property type="evidence" value="ECO:0007669"/>
    <property type="project" value="UniProtKB-SubCell"/>
</dbReference>
<dbReference type="InterPro" id="IPR001090">
    <property type="entry name" value="Ephrin_rcpt_lig-bd_dom"/>
</dbReference>
<dbReference type="InterPro" id="IPR013761">
    <property type="entry name" value="SAM/pointed_sf"/>
</dbReference>
<evidence type="ECO:0000256" key="22">
    <source>
        <dbReference type="ARBA" id="ARBA00051243"/>
    </source>
</evidence>
<dbReference type="InterPro" id="IPR011009">
    <property type="entry name" value="Kinase-like_dom_sf"/>
</dbReference>
<dbReference type="SUPFAM" id="SSF46934">
    <property type="entry name" value="UBA-like"/>
    <property type="match status" value="1"/>
</dbReference>
<dbReference type="SUPFAM" id="SSF56112">
    <property type="entry name" value="Protein kinase-like (PK-like)"/>
    <property type="match status" value="1"/>
</dbReference>
<feature type="region of interest" description="Disordered" evidence="25">
    <location>
        <begin position="2704"/>
        <end position="2750"/>
    </location>
</feature>
<dbReference type="Proteomes" id="UP001311232">
    <property type="component" value="Unassembled WGS sequence"/>
</dbReference>
<dbReference type="SMART" id="SM00219">
    <property type="entry name" value="TyrKc"/>
    <property type="match status" value="1"/>
</dbReference>
<dbReference type="FunFam" id="1.10.510.10:FF:000015">
    <property type="entry name" value="Ephrin type-B receptor 2"/>
    <property type="match status" value="1"/>
</dbReference>
<dbReference type="Pfam" id="PF25033">
    <property type="entry name" value="VPS13_M"/>
    <property type="match status" value="2"/>
</dbReference>
<evidence type="ECO:0000256" key="10">
    <source>
        <dbReference type="ARBA" id="ARBA00022737"/>
    </source>
</evidence>
<evidence type="ECO:0000256" key="24">
    <source>
        <dbReference type="PROSITE-ProRule" id="PRU10141"/>
    </source>
</evidence>
<comment type="similarity">
    <text evidence="3">Belongs to the VPS13 family.</text>
</comment>
<dbReference type="PROSITE" id="PS00107">
    <property type="entry name" value="PROTEIN_KINASE_ATP"/>
    <property type="match status" value="1"/>
</dbReference>
<evidence type="ECO:0000256" key="16">
    <source>
        <dbReference type="ARBA" id="ARBA00023055"/>
    </source>
</evidence>
<dbReference type="InterPro" id="IPR009543">
    <property type="entry name" value="VPS13_VAB"/>
</dbReference>
<dbReference type="InterPro" id="IPR009060">
    <property type="entry name" value="UBA-like_sf"/>
</dbReference>
<dbReference type="SUPFAM" id="SSF49265">
    <property type="entry name" value="Fibronectin type III"/>
    <property type="match status" value="1"/>
</dbReference>
<evidence type="ECO:0000256" key="21">
    <source>
        <dbReference type="ARBA" id="ARBA00023273"/>
    </source>
</evidence>
<dbReference type="InterPro" id="IPR011641">
    <property type="entry name" value="Tyr-kin_ephrin_A/B_rcpt-like"/>
</dbReference>
<evidence type="ECO:0000259" key="29">
    <source>
        <dbReference type="PROSITE" id="PS50853"/>
    </source>
</evidence>
<feature type="compositionally biased region" description="Polar residues" evidence="25">
    <location>
        <begin position="2739"/>
        <end position="2750"/>
    </location>
</feature>
<evidence type="ECO:0000256" key="11">
    <source>
        <dbReference type="ARBA" id="ARBA00022741"/>
    </source>
</evidence>
<dbReference type="CDD" id="cd00063">
    <property type="entry name" value="FN3"/>
    <property type="match status" value="2"/>
</dbReference>
<evidence type="ECO:0000256" key="15">
    <source>
        <dbReference type="ARBA" id="ARBA00022989"/>
    </source>
</evidence>
<feature type="region of interest" description="Disordered" evidence="25">
    <location>
        <begin position="1367"/>
        <end position="1388"/>
    </location>
</feature>
<dbReference type="CDD" id="cd14306">
    <property type="entry name" value="UBA_VP13D"/>
    <property type="match status" value="1"/>
</dbReference>
<comment type="catalytic activity">
    <reaction evidence="22">
        <text>L-tyrosyl-[protein] + ATP = O-phospho-L-tyrosyl-[protein] + ADP + H(+)</text>
        <dbReference type="Rhea" id="RHEA:10596"/>
        <dbReference type="Rhea" id="RHEA-COMP:10136"/>
        <dbReference type="Rhea" id="RHEA-COMP:20101"/>
        <dbReference type="ChEBI" id="CHEBI:15378"/>
        <dbReference type="ChEBI" id="CHEBI:30616"/>
        <dbReference type="ChEBI" id="CHEBI:46858"/>
        <dbReference type="ChEBI" id="CHEBI:61978"/>
        <dbReference type="ChEBI" id="CHEBI:456216"/>
        <dbReference type="EC" id="2.7.10.1"/>
    </reaction>
</comment>
<dbReference type="FunFam" id="2.60.40.10:FF:000041">
    <property type="entry name" value="ephrin type-A receptor 3"/>
    <property type="match status" value="1"/>
</dbReference>
<dbReference type="InterPro" id="IPR041969">
    <property type="entry name" value="VP13D_UBA"/>
</dbReference>
<dbReference type="FunFam" id="2.60.40.1770:FF:000001">
    <property type="entry name" value="Ephrin type-A receptor 5"/>
    <property type="match status" value="1"/>
</dbReference>
<dbReference type="InterPro" id="IPR013783">
    <property type="entry name" value="Ig-like_fold"/>
</dbReference>
<dbReference type="InterPro" id="IPR017441">
    <property type="entry name" value="Protein_kinase_ATP_BS"/>
</dbReference>
<feature type="binding site" evidence="24">
    <location>
        <position position="601"/>
    </location>
    <ligand>
        <name>ATP</name>
        <dbReference type="ChEBI" id="CHEBI:30616"/>
    </ligand>
</feature>
<dbReference type="CDD" id="cd09552">
    <property type="entry name" value="SAM_EPH-B2"/>
    <property type="match status" value="1"/>
</dbReference>
<dbReference type="FunFam" id="1.10.150.50:FF:000001">
    <property type="entry name" value="Ephrin type-A receptor 5"/>
    <property type="match status" value="1"/>
</dbReference>
<dbReference type="EMBL" id="JAHHUM010002334">
    <property type="protein sequence ID" value="KAK5604616.1"/>
    <property type="molecule type" value="Genomic_DNA"/>
</dbReference>
<feature type="region of interest" description="Disordered" evidence="25">
    <location>
        <begin position="3063"/>
        <end position="3092"/>
    </location>
</feature>
<evidence type="ECO:0000259" key="27">
    <source>
        <dbReference type="PROSITE" id="PS50030"/>
    </source>
</evidence>
<dbReference type="FunFam" id="2.60.40.10:FF:000110">
    <property type="entry name" value="Ephrin type-B receptor 2"/>
    <property type="match status" value="1"/>
</dbReference>
<evidence type="ECO:0000256" key="5">
    <source>
        <dbReference type="ARBA" id="ARBA00022448"/>
    </source>
</evidence>
<feature type="region of interest" description="Disordered" evidence="25">
    <location>
        <begin position="3565"/>
        <end position="3592"/>
    </location>
</feature>
<evidence type="ECO:0000256" key="1">
    <source>
        <dbReference type="ARBA" id="ARBA00004251"/>
    </source>
</evidence>
<dbReference type="GO" id="GO:0006869">
    <property type="term" value="P:lipid transport"/>
    <property type="evidence" value="ECO:0007669"/>
    <property type="project" value="UniProtKB-KW"/>
</dbReference>
<dbReference type="InterPro" id="IPR009030">
    <property type="entry name" value="Growth_fac_rcpt_cys_sf"/>
</dbReference>
<evidence type="ECO:0000256" key="4">
    <source>
        <dbReference type="ARBA" id="ARBA00011902"/>
    </source>
</evidence>
<dbReference type="InterPro" id="IPR026854">
    <property type="entry name" value="VPS13_N"/>
</dbReference>
<evidence type="ECO:0000256" key="25">
    <source>
        <dbReference type="SAM" id="MobiDB-lite"/>
    </source>
</evidence>
<dbReference type="GO" id="GO:0045053">
    <property type="term" value="P:protein retention in Golgi apparatus"/>
    <property type="evidence" value="ECO:0007669"/>
    <property type="project" value="TreeGrafter"/>
</dbReference>
<keyword evidence="17" id="KW-0472">Membrane</keyword>
<dbReference type="FunFam" id="2.60.120.260:FF:000004">
    <property type="entry name" value="Ephrin type-B receptor 2"/>
    <property type="match status" value="1"/>
</dbReference>
<feature type="region of interest" description="Disordered" evidence="25">
    <location>
        <begin position="4750"/>
        <end position="4771"/>
    </location>
</feature>
<dbReference type="GO" id="GO:0007399">
    <property type="term" value="P:nervous system development"/>
    <property type="evidence" value="ECO:0007669"/>
    <property type="project" value="UniProtKB-KW"/>
</dbReference>
<organism evidence="31 32">
    <name type="scientific">Crenichthys baileyi</name>
    <name type="common">White River springfish</name>
    <dbReference type="NCBI Taxonomy" id="28760"/>
    <lineage>
        <taxon>Eukaryota</taxon>
        <taxon>Metazoa</taxon>
        <taxon>Chordata</taxon>
        <taxon>Craniata</taxon>
        <taxon>Vertebrata</taxon>
        <taxon>Euteleostomi</taxon>
        <taxon>Actinopterygii</taxon>
        <taxon>Neopterygii</taxon>
        <taxon>Teleostei</taxon>
        <taxon>Neoteleostei</taxon>
        <taxon>Acanthomorphata</taxon>
        <taxon>Ovalentaria</taxon>
        <taxon>Atherinomorphae</taxon>
        <taxon>Cyprinodontiformes</taxon>
        <taxon>Goodeidae</taxon>
        <taxon>Crenichthys</taxon>
    </lineage>
</organism>
<gene>
    <name evidence="31" type="primary">VPS13D</name>
    <name evidence="31" type="ORF">CRENBAI_014441</name>
</gene>
<dbReference type="GO" id="GO:0007005">
    <property type="term" value="P:mitochondrion organization"/>
    <property type="evidence" value="ECO:0007669"/>
    <property type="project" value="TreeGrafter"/>
</dbReference>
<dbReference type="SMART" id="SM00165">
    <property type="entry name" value="UBA"/>
    <property type="match status" value="1"/>
</dbReference>
<dbReference type="SUPFAM" id="SSF47769">
    <property type="entry name" value="SAM/Pointed domain"/>
    <property type="match status" value="1"/>
</dbReference>
<evidence type="ECO:0000256" key="7">
    <source>
        <dbReference type="ARBA" id="ARBA00022679"/>
    </source>
</evidence>
<dbReference type="InterPro" id="IPR001245">
    <property type="entry name" value="Ser-Thr/Tyr_kinase_cat_dom"/>
</dbReference>
<comment type="function">
    <text evidence="23">Receptor tyrosine kinase which binds promiscuously transmembrane ephrin-B family ligands residing on adjacent cells, leading to contact-dependent bidirectional signaling into neighboring cells. The signaling pathway downstream of the receptor is referred to as forward signaling while the signaling pathway downstream of the ephrin ligand is referred to as reverse signaling. Together with its cognate ligand/functional ligand EFNB2 is involved in the regulation of cell adhesion and cell migration, and plays a central role in heart morphogenesis, angiogenesis and blood vessel remodeling and permeability. EPHB4-mediated forward signaling controls cellular repulsion and segregation from EFNB2-expressing cells. Involved in somitogenesis.</text>
</comment>
<dbReference type="PROSITE" id="PS50105">
    <property type="entry name" value="SAM_DOMAIN"/>
    <property type="match status" value="1"/>
</dbReference>
<keyword evidence="6" id="KW-1003">Cell membrane</keyword>
<keyword evidence="20" id="KW-0325">Glycoprotein</keyword>
<dbReference type="PANTHER" id="PTHR16166">
    <property type="entry name" value="VACUOLAR PROTEIN SORTING-ASSOCIATED PROTEIN VPS13"/>
    <property type="match status" value="1"/>
</dbReference>
<dbReference type="SMART" id="SM00060">
    <property type="entry name" value="FN3"/>
    <property type="match status" value="2"/>
</dbReference>
<feature type="compositionally biased region" description="Pro residues" evidence="25">
    <location>
        <begin position="3570"/>
        <end position="3584"/>
    </location>
</feature>
<dbReference type="Gene3D" id="3.30.200.20">
    <property type="entry name" value="Phosphorylase Kinase, domain 1"/>
    <property type="match status" value="1"/>
</dbReference>
<dbReference type="Pfam" id="PF00536">
    <property type="entry name" value="SAM_1"/>
    <property type="match status" value="1"/>
</dbReference>
<dbReference type="InterPro" id="IPR036116">
    <property type="entry name" value="FN3_sf"/>
</dbReference>
<keyword evidence="13 24" id="KW-0067">ATP-binding</keyword>
<evidence type="ECO:0000256" key="3">
    <source>
        <dbReference type="ARBA" id="ARBA00006545"/>
    </source>
</evidence>
<evidence type="ECO:0000256" key="8">
    <source>
        <dbReference type="ARBA" id="ARBA00022692"/>
    </source>
</evidence>
<keyword evidence="7" id="KW-0808">Transferase</keyword>
<dbReference type="InterPro" id="IPR056747">
    <property type="entry name" value="VPS13-like_M"/>
</dbReference>
<dbReference type="InterPro" id="IPR015940">
    <property type="entry name" value="UBA"/>
</dbReference>
<comment type="caution">
    <text evidence="31">The sequence shown here is derived from an EMBL/GenBank/DDBJ whole genome shotgun (WGS) entry which is preliminary data.</text>
</comment>
<dbReference type="GO" id="GO:0030425">
    <property type="term" value="C:dendrite"/>
    <property type="evidence" value="ECO:0007669"/>
    <property type="project" value="UniProtKB-SubCell"/>
</dbReference>
<dbReference type="InterPro" id="IPR020635">
    <property type="entry name" value="Tyr_kinase_cat_dom"/>
</dbReference>
<dbReference type="EC" id="2.7.10.1" evidence="4"/>
<evidence type="ECO:0000259" key="30">
    <source>
        <dbReference type="PROSITE" id="PS51550"/>
    </source>
</evidence>
<keyword evidence="15" id="KW-1133">Transmembrane helix</keyword>
<evidence type="ECO:0000256" key="23">
    <source>
        <dbReference type="ARBA" id="ARBA00055965"/>
    </source>
</evidence>
<evidence type="ECO:0000256" key="19">
    <source>
        <dbReference type="ARBA" id="ARBA00023170"/>
    </source>
</evidence>
<feature type="domain" description="Protein kinase" evidence="26">
    <location>
        <begin position="569"/>
        <end position="832"/>
    </location>
</feature>
<dbReference type="InterPro" id="IPR027936">
    <property type="entry name" value="Eph_TM"/>
</dbReference>
<feature type="region of interest" description="Disordered" evidence="25">
    <location>
        <begin position="1858"/>
        <end position="1880"/>
    </location>
</feature>
<dbReference type="FunFam" id="3.30.200.20:FF:000001">
    <property type="entry name" value="Ephrin type-A receptor 5"/>
    <property type="match status" value="1"/>
</dbReference>
<dbReference type="PROSITE" id="PS00109">
    <property type="entry name" value="PROTEIN_KINASE_TYR"/>
    <property type="match status" value="1"/>
</dbReference>
<dbReference type="Gene3D" id="1.10.8.10">
    <property type="entry name" value="DNA helicase RuvA subunit, C-terminal domain"/>
    <property type="match status" value="1"/>
</dbReference>
<dbReference type="Pfam" id="PF00041">
    <property type="entry name" value="fn3"/>
    <property type="match status" value="2"/>
</dbReference>
<dbReference type="SUPFAM" id="SSF49785">
    <property type="entry name" value="Galactose-binding domain-like"/>
    <property type="match status" value="1"/>
</dbReference>
<feature type="domain" description="Eph LBD" evidence="30">
    <location>
        <begin position="1"/>
        <end position="150"/>
    </location>
</feature>
<dbReference type="InterPro" id="IPR008266">
    <property type="entry name" value="Tyr_kinase_AS"/>
</dbReference>
<feature type="domain" description="SAM" evidence="28">
    <location>
        <begin position="861"/>
        <end position="925"/>
    </location>
</feature>
<feature type="compositionally biased region" description="Low complexity" evidence="25">
    <location>
        <begin position="3076"/>
        <end position="3085"/>
    </location>
</feature>
<dbReference type="PROSITE" id="PS50011">
    <property type="entry name" value="PROTEIN_KINASE_DOM"/>
    <property type="match status" value="1"/>
</dbReference>
<keyword evidence="8" id="KW-0812">Transmembrane</keyword>
<reference evidence="31 32" key="1">
    <citation type="submission" date="2021-06" db="EMBL/GenBank/DDBJ databases">
        <authorList>
            <person name="Palmer J.M."/>
        </authorList>
    </citation>
    <scope>NUCLEOTIDE SEQUENCE [LARGE SCALE GENOMIC DNA]</scope>
    <source>
        <strain evidence="31 32">MEX-2019</strain>
        <tissue evidence="31">Muscle</tissue>
    </source>
</reference>
<keyword evidence="12" id="KW-0418">Kinase</keyword>
<dbReference type="Pfam" id="PF12624">
    <property type="entry name" value="VPS13_N"/>
    <property type="match status" value="1"/>
</dbReference>
<dbReference type="CDD" id="cd00185">
    <property type="entry name" value="TNFRSF"/>
    <property type="match status" value="1"/>
</dbReference>
<dbReference type="GO" id="GO:0006623">
    <property type="term" value="P:protein targeting to vacuole"/>
    <property type="evidence" value="ECO:0007669"/>
    <property type="project" value="TreeGrafter"/>
</dbReference>
<evidence type="ECO:0000256" key="6">
    <source>
        <dbReference type="ARBA" id="ARBA00022475"/>
    </source>
</evidence>
<feature type="compositionally biased region" description="Polar residues" evidence="25">
    <location>
        <begin position="2704"/>
        <end position="2716"/>
    </location>
</feature>
<evidence type="ECO:0000313" key="32">
    <source>
        <dbReference type="Proteomes" id="UP001311232"/>
    </source>
</evidence>
<keyword evidence="18" id="KW-0829">Tyrosine-protein kinase</keyword>
<dbReference type="CDD" id="cd05065">
    <property type="entry name" value="PTKc_EphR_B"/>
    <property type="match status" value="1"/>
</dbReference>
<dbReference type="InterPro" id="IPR003961">
    <property type="entry name" value="FN3_dom"/>
</dbReference>
<evidence type="ECO:0000256" key="14">
    <source>
        <dbReference type="ARBA" id="ARBA00022902"/>
    </source>
</evidence>
<evidence type="ECO:0000256" key="9">
    <source>
        <dbReference type="ARBA" id="ARBA00022729"/>
    </source>
</evidence>
<feature type="domain" description="Fibronectin type-III" evidence="29">
    <location>
        <begin position="272"/>
        <end position="382"/>
    </location>
</feature>
<dbReference type="Gene3D" id="2.60.40.10">
    <property type="entry name" value="Immunoglobulins"/>
    <property type="match status" value="2"/>
</dbReference>
<evidence type="ECO:0000256" key="13">
    <source>
        <dbReference type="ARBA" id="ARBA00022840"/>
    </source>
</evidence>
<name>A0AAV9R4D9_9TELE</name>
<comment type="subcellular location">
    <subcellularLocation>
        <location evidence="1">Cell membrane</location>
        <topology evidence="1">Single-pass type I membrane protein</topology>
    </subcellularLocation>
    <subcellularLocation>
        <location evidence="2">Cell projection</location>
        <location evidence="2">Dendrite</location>
    </subcellularLocation>
</comment>
<keyword evidence="19" id="KW-0675">Receptor</keyword>
<feature type="domain" description="Fibronectin type-III" evidence="29">
    <location>
        <begin position="383"/>
        <end position="481"/>
    </location>
</feature>
<keyword evidence="21" id="KW-0966">Cell projection</keyword>
<dbReference type="SMART" id="SM00615">
    <property type="entry name" value="EPH_lbd"/>
    <property type="match status" value="1"/>
</dbReference>
<sequence>MNTIRTYQVCNVFDNSQNNWIRTRYIHRRGAQRIHVQMKFSVRDCSSIPNVPGSCKETFNLYYYESDSDVATKVFPPWMENPWVKVDTIAADESFSQVELGGRIMKINSEVRSFGPVSRKGFYLAFQDYGACMSVIAVKVFYRKCPRVIQNGAVFPEILSGAESTSLVAARGVCVPNGEEVDVPIKLYCNGDGEWMVPIGRCMCKAGYEALENGTVCQACVSGFFKAAQGDDKCLQCPINSRTISDGATNCICRNGYYRADSDPPQMPCTTVPSAPQRVISMVNETSVKLEWSPPLESGGREDVVYNIICKSCDNRRGSCTRCGDNVQFVPRQLGLTDTSVHISDLLAHNQYTFEIQVVNGVSDQSPYSPQYTSANITTNQAAPSAVSIIHQISRTPSSITLSWSQPDQPNGVILDYELQYYEKNLAEWNSTLIRSQTNTAEIRGLKPGTIYIFQVRARTVAGFGSFSGKMYFQTVTTEEYNSSIHEKLPLIIGSSAAGVVFIIAMTVVIIVCRRRSSDRPESEYSDKLQHYTSGHISPGVKIYIDPFTYEDPNEAVREFAKEIDISCVKIEQVIGAGEFGEVCSGNLRQPGKREMLVAIKTLKAGYTERQRRDFLSEASIMGQFDHPNIIHLEGVVTKSSPVMIITEFMENGSLDSFLRQNDGQFTVIQLVGMLRGIAAGMKYLCDMNYVHRDLAARNILVNSNLVCKVSDFGLSRFLEDDTSDPTYTSSLGGKIPIRWTAPEAIQYRKFTSASDCWSYGIVMWEVMSYGERPYWDMSNQDVINAIEQDYRLPAPMDCPSALHQLMLDCWQKDRNNRPKFSQIVSTLDKMIRNPNSLKTTTPLSSCVHLPLLDRSTPDFTSFSTVDEWLEAIKMGQYKENFANEGFNSFDVVSQMTMEDIVRIGVTLAGHQKKILNSIQSMRAQMNQITSVETSQTPKHGLYGAGSIGQVSPFATPNASSVRRPIRNIIPHQNYSNSCIIVIIIHQLSIALLKGAVELENLPLRKDALREFDLPFEVKAGFIGKITLQIPFYRPYSDPWVISMSQLNLIIGPTKLQEFDGEKENEEARERKKCLLKALEDKFRSECEQRGESYWYSATASVVTRIVENIELKIQNVHLRFEDDLSIPGKPFSFGVCISSVSAQNPLKESVQKPFRQKQLEIEDFSVYWDTECEMLGKLPASQIQDAMTQCMQSREHQYIFEPVRASVLLRRNTTREPLRSRHNPRIEGQVQLEPMSLRLSQVQYQQMMAFLKEVDRRERGMLYRTWRPKVAISGNCRTWWMFAIQANLSDIREQWRRGSWGFALQRARDALTYTGLYFKRLKGVLLSPEEEAELERVEEEQTLEELQILREVVHDWFRKEEDIAENIREPSGSPQPSPPNTSVPKSGSSRMIQYLQSWFPGWGGWYGNTQDLDTPEELLPSPSSWDILAETEDLFDPLEDSHTLNTFTRRDHIFARLEFLLEKGGVTLFQAERRANMMHESGVIQLEFSGVKVIVESLPRSESSLLSVKLGSLFLRDLTTQGTMFPFLVSPKMDKVVVALNQSMSPHSTATEGNAEWTSPVFEMIYERNPVRSKFERRLEVNTSPLNIIYNPQAMKKVTEFFYKGRVHTSGFGYQSELELRVAEAARMQYDKLKKQTKAEIRQTIDQLLVGEFIENSKRWTMKLDICAPQVIFPDDFQSEDPMLVVVDLGRILLTNSQDDSIVNSKVAQPDQEDLSDDEYQTPLATPPESSPPETDAPLRAQFKDPELLSLRSPEATKAYSKKLYEKYCLSFKDLQIMVGHYKDSWKHLQESEVGPTHVVEKFNVLLQLEQRLRYTSDPQLPGAVLSGTLPDLKVHINLEKMTAIRTCLARLSRPAASEGDRGLEKGPNVTSPDPPTLRHDKIFHRVDSSWKLQDSAKNLTQSVTTLEQHTREVLVESRLLLAEFNINYMQLGVESNGRYISVFKVFGTNAHFVKRPYDVEVSLTVHGFLLVDTLQTYGSDFDLLVASHKHLSFDVPTGSLRESQPSSPALCDEKTLEYPDIHAGSSSDLSPLSSFLKDQDALIRLEYQFVSSDCPSMNLDNSLQITSIQVNNLDIILNPETMVELLKFLQKSFPKEENMSSTQECPAELSSEKEDRAYQVTYDQNKELTVEIHRLNLLLLRTVSSGTALGVEKKGLKIATASISDTKVNVSLGSHLDISGSLGSMQLVDLTQEAGRSQFVVSIGSVDDTSSSPDGITFLSDNRESPTDALNFQLKEKSQGECSLKLEMASLHYNHSAKFLRELSLSANELEDSFRSMLKNAATTVSTVLATKTAEYSERVSLFETPSRRTRTSSQGWAHSFDNKEDDSMEEPESALDTFFVKLTLNISIESPVVFIPRKPGHPELLVGHLGRIKIQNFLNNEDSQGERLQVLVKDIRLYSVNLCHLVFKRASKEERADNYSPSHNGNVSKDESQFTRHDFFESINRGKAFHILKDTTILFTLEKSPVDSEYILLTTEENYKSTGQLRIEGKFVNPVQVFLCKPVYEQVLQTLDNLSLIEKQHPTPSQPPTPPPPTPSSTRSHCFPDPQGGLFARDPPTMSFSHSSLCSPLPLQSHRPVLQPPSFTQLKVTLHVAQLQVQLSADLSQGSQGLVSVCFQDLEGHFTKDHQHLLEVQLALRALLMEDLLDQNPDSKYKHLMKSHGAPKPSTFTSKEYLSQSCPSRSNAFAPDMPRSLPAHIKETQNVFQPYQRHPTTPSSSRKSKKDPDCPSTPPPSPTRHANSPQPPSNFDDSLVHINVLLVDSNHPEFKTRYGSVGRSVDIDFNCLDILITLQTWVVILDFFGIGSTANNHAVKVATSPQPVPGHSVYEPDFSEEETAQTVNTKVDLKVHSLTLILNKKLHELARASVSKLSAYLDVHDGDLRIQGSLGSLSLSDLTPHGDLYRERFTTQGGEALVFNILKYGQPDPDLQRECDFKVSLQMASVQYVHTQRFQAEVIAFIQHFTQLQDVLGRQRAAMEGQAVRDQPQRASRVLLDIDAGAPVLIIPESSRSPRVIVANLGQLKVQNLFLPAGAHGTFSLRDKVEKLTMAHAFFPSLERVRNAQGGASNAQKKPRSSPFNSASSSGFTLSRPKVLHAETEPKDEDLASPEDHVCLLDCMALDLQEMDIFAAERLPCRPWDSTGKPEPSDLIFPSYSVRRTGDNLLKDCCRLTLKVERNLDGELSHAVPDTTIHGSLSSVHCSLDKKHYQLIRGILENNLGEPVEEFLRPYNLQDPSSYTVLSGAVFTNLSFLVDMTDVSLELLDSPTSAENRNSLARFDFMKSKVLFESLSDGSKSVNLVSHSLLAYDTRYAGTNRSTEGIRQNVFDCILQPSKTGTNRASLQLELHYRSTRDLSSFTVVLNNLRVFLIFDWLMLVQDFLRLQPENPSDSAGCRQHCPGNTSANLSATGAVMPKTVKSGVVTKRSTVLVSQDRCLEVKINVTGTEFVVVEDLSCLDTNAVILKGTTVLTYKPRLVDRPFSGSLAGIEVFSCRLGSEQETALSIIDPVNVQVELCGSPTYQSSSGLLDAFNVEDIPPLLEIQFPALDIRLSYNDIQLFLSIAKSISASKAPPSPPDSTDATPPPKDGVRQKTPSSLEIQLSHLQNLGFKKEDCKKALRDCKGHLDQAATWLLENSENMAGHPRGRADSGSSSHSCPLSGVEVKAESVCICFIDDCLDCDIPLAEITFSRLNVLQRIGSTQEGNASFTLSGDYYNREFSGWEPFIEPWPCFLSWQQQAAGRLHPPRLKIGIRAKQRLDVNITSVLLDQYNTTKTSWVADYCKTDKPTPTSSPPLPWLGSSVDPPGFGQSAPLAHLRTRSTASLTCLEQQIHSRDVKISKRRQPFIPYALRNHTGCTMWFATLTTTPTRVALSHSSSVDSISDIQSSGTDDTHNVSQWREVLPGEEIPFEFEAREKLRHRHTHELKLHQLLVRVCGWEQVKPVSVDKVGVFFRYAAPDKNNSSSTVGSPISRTNIIHPHVYFSALPPVRVVFAITMEGSARKVITVRSALMVKNCLDVQMEVRLDSPSAPDKPVVLPPILPGQSLAVPLHLTSWRLQSRPKGMGLFFCKVPIHWTNVERPGEVSSSKRECQSADLDDSLKRNFRFSVVIKKENFPEQQPAKRLVSGGTQQIYRQPGHTMYLLPTMVLSNLLPCDLNFYIKGTSIKGLLKPGKEAVLHSADTSQNMELGVMLESFPMCKELLIPPGTQNYVVRMRLYDTNNRLLCLTIRIILRAQGALKILVSSPYWLINKTGLPLIFRQDNSKTDAAGQFEEHELARSLSPLLFCYTDKEQPAMCTMRIGKGIHSDGVPGWCQGFSLDGGSGVRAVKVIQHGNKPGLIYNIGISVRKGKGNYRDTHIVTFAPRYLLDNHSTHKLAFAQREFARGKGASNPEGYISTLPGSSVVFHWPRNDYDQLLCVRLMDVPNCTWSGGFEVNKPKSFHVNMRDTLGKCFFLRTEISLKGATYQISFTDTDQLPPPLRIDNMSEVPIQFWQHGVADLRLHTEVKAVSGLDYACDEPTLPPYITLTVKGAGSSEVTADMNFFKEYNKLYYENFIYIAATHTFSQNVDRKPVGKRRLESCAELVLDVDPKTQRVILRKKEPGKRSQLWRMTGTGMLCHEGSSPPQSKPAQPRPLDTSLVLDIAGLAAVSDNSFEPLMLRRPDSRRSTTQTWYFSSSMLTCGLPRLVVQVKRGIAGLYDGAEVVLGPDSGVEQPGPEQQFINQKMRPGSGVLSVQVLPDGPTRVLQISDISQRRMMWSSSSTEQDGSKEEEQNTELEQELEVLVNLEEGLGVSLVNKVPEELVFTTMSGVDVHFTHTAANEVLELSIQNIQVDNQLLGTTQPVMLCVTPSSGDSGANDSGPALQVNAVKVPSKLMLTELFKHLMVTTRRFTVIIEEKLLLKLLSFFGYGKAEAELEKLDENLHERPSEDTGPHKHYYFENLKISLPQIKLSVLPSHKLPPDLKVLKGTLGFPLIRFEDAVINMYPFTRVHPYETQEIIINDILKHFREELMSQAAQILGSVDFLGNPMGLLNDVTEGVSELIKYGNVSGLIRNVTHGVSNSAAKFAGTLSDGLGKTMDNRHQSEREYIRYHGATSGEHLVAGIHGLAHGIIGGMTSIITSTVEGVKTEGGVSGFFSGLGKGLVGTVTKPVVGALDFASETAQTVRDITSLSNHRLTVQGVRKPRCCKGPQGLLPRYSATQAEGQEQLFRLTDNIHSEFFIAVEPIDTYCVLISSKVVYFLKPGDYIDREGIFLEVKYDDLYHCLVSKDHGKVYVQLTKKAENTSSGVAIPGPSHQKPMVHVKSESLAVKISQEINYAKSLYCEQQLMLPADENEEFLLLEF</sequence>
<dbReference type="GO" id="GO:0005003">
    <property type="term" value="F:ephrin receptor activity"/>
    <property type="evidence" value="ECO:0007669"/>
    <property type="project" value="InterPro"/>
</dbReference>
<dbReference type="Pfam" id="PF25599">
    <property type="entry name" value="Ephrin_CRD"/>
    <property type="match status" value="1"/>
</dbReference>
<dbReference type="PROSITE" id="PS00790">
    <property type="entry name" value="RECEPTOR_TYR_KIN_V_1"/>
    <property type="match status" value="1"/>
</dbReference>
<evidence type="ECO:0000256" key="20">
    <source>
        <dbReference type="ARBA" id="ARBA00023180"/>
    </source>
</evidence>
<dbReference type="Gene3D" id="2.60.120.260">
    <property type="entry name" value="Galactose-binding domain-like"/>
    <property type="match status" value="1"/>
</dbReference>
<dbReference type="PROSITE" id="PS00791">
    <property type="entry name" value="RECEPTOR_TYR_KIN_V_2"/>
    <property type="match status" value="1"/>
</dbReference>
<dbReference type="PROSITE" id="PS50030">
    <property type="entry name" value="UBA"/>
    <property type="match status" value="1"/>
</dbReference>
<dbReference type="Pfam" id="PF07699">
    <property type="entry name" value="Ephrin_rec_like"/>
    <property type="match status" value="1"/>
</dbReference>
<dbReference type="CDD" id="cd23453">
    <property type="entry name" value="beta-trefoil_Ricin_VPS13D"/>
    <property type="match status" value="1"/>
</dbReference>
<dbReference type="InterPro" id="IPR000719">
    <property type="entry name" value="Prot_kinase_dom"/>
</dbReference>
<dbReference type="SMART" id="SM01411">
    <property type="entry name" value="Ephrin_rec_like"/>
    <property type="match status" value="1"/>
</dbReference>
<dbReference type="InterPro" id="IPR026847">
    <property type="entry name" value="VPS13"/>
</dbReference>
<dbReference type="PANTHER" id="PTHR16166:SF141">
    <property type="entry name" value="INTERMEMBRANE LIPID TRANSFER PROTEIN VPS13D"/>
    <property type="match status" value="1"/>
</dbReference>
<keyword evidence="32" id="KW-1185">Reference proteome</keyword>
<dbReference type="Gene3D" id="2.10.50.10">
    <property type="entry name" value="Tumor Necrosis Factor Receptor, subunit A, domain 2"/>
    <property type="match status" value="1"/>
</dbReference>
<dbReference type="FunFam" id="2.10.50.10:FF:000001">
    <property type="entry name" value="Ephrin type-A receptor 5"/>
    <property type="match status" value="1"/>
</dbReference>
<dbReference type="SMART" id="SM00454">
    <property type="entry name" value="SAM"/>
    <property type="match status" value="1"/>
</dbReference>
<dbReference type="PROSITE" id="PS50853">
    <property type="entry name" value="FN3"/>
    <property type="match status" value="2"/>
</dbReference>
<dbReference type="GO" id="GO:0005524">
    <property type="term" value="F:ATP binding"/>
    <property type="evidence" value="ECO:0007669"/>
    <property type="project" value="UniProtKB-UniRule"/>
</dbReference>
<dbReference type="PRINTS" id="PR00109">
    <property type="entry name" value="TYRKINASE"/>
</dbReference>
<evidence type="ECO:0000259" key="28">
    <source>
        <dbReference type="PROSITE" id="PS50105"/>
    </source>
</evidence>
<dbReference type="PROSITE" id="PS50231">
    <property type="entry name" value="RICIN_B_LECTIN"/>
    <property type="match status" value="1"/>
</dbReference>
<feature type="domain" description="UBA" evidence="27">
    <location>
        <begin position="3592"/>
        <end position="3633"/>
    </location>
</feature>
<feature type="compositionally biased region" description="Pro residues" evidence="25">
    <location>
        <begin position="2527"/>
        <end position="2538"/>
    </location>
</feature>
<feature type="region of interest" description="Disordered" evidence="25">
    <location>
        <begin position="2522"/>
        <end position="2551"/>
    </location>
</feature>
<feature type="region of interest" description="Disordered" evidence="25">
    <location>
        <begin position="1704"/>
        <end position="1740"/>
    </location>
</feature>
<proteinExistence type="inferred from homology"/>
<evidence type="ECO:0000259" key="26">
    <source>
        <dbReference type="PROSITE" id="PS50011"/>
    </source>
</evidence>